<feature type="domain" description="ABC transmembrane type-1" evidence="9">
    <location>
        <begin position="202"/>
        <end position="492"/>
    </location>
</feature>
<dbReference type="GO" id="GO:0055085">
    <property type="term" value="P:transmembrane transport"/>
    <property type="evidence" value="ECO:0007669"/>
    <property type="project" value="InterPro"/>
</dbReference>
<dbReference type="AlphaFoldDB" id="A0A8J7MBS3"/>
<feature type="transmembrane region" description="Helical" evidence="8">
    <location>
        <begin position="37"/>
        <end position="61"/>
    </location>
</feature>
<accession>A0A8J7MBS3</accession>
<evidence type="ECO:0000256" key="2">
    <source>
        <dbReference type="ARBA" id="ARBA00007069"/>
    </source>
</evidence>
<protein>
    <submittedName>
        <fullName evidence="10">ABC transporter permease</fullName>
    </submittedName>
</protein>
<evidence type="ECO:0000256" key="6">
    <source>
        <dbReference type="ARBA" id="ARBA00022989"/>
    </source>
</evidence>
<dbReference type="InterPro" id="IPR000515">
    <property type="entry name" value="MetI-like"/>
</dbReference>
<evidence type="ECO:0000256" key="7">
    <source>
        <dbReference type="ARBA" id="ARBA00023136"/>
    </source>
</evidence>
<feature type="transmembrane region" description="Helical" evidence="8">
    <location>
        <begin position="235"/>
        <end position="258"/>
    </location>
</feature>
<dbReference type="RefSeq" id="WP_200613689.1">
    <property type="nucleotide sequence ID" value="NZ_JAEHHL010000017.1"/>
</dbReference>
<gene>
    <name evidence="10" type="ORF">H0I76_18990</name>
</gene>
<dbReference type="PROSITE" id="PS50928">
    <property type="entry name" value="ABC_TM1"/>
    <property type="match status" value="1"/>
</dbReference>
<evidence type="ECO:0000256" key="4">
    <source>
        <dbReference type="ARBA" id="ARBA00022475"/>
    </source>
</evidence>
<comment type="caution">
    <text evidence="10">The sequence shown here is derived from an EMBL/GenBank/DDBJ whole genome shotgun (WGS) entry which is preliminary data.</text>
</comment>
<comment type="similarity">
    <text evidence="2">Belongs to the binding-protein-dependent transport system permease family. CysTW subfamily.</text>
</comment>
<evidence type="ECO:0000259" key="9">
    <source>
        <dbReference type="PROSITE" id="PS50928"/>
    </source>
</evidence>
<comment type="subcellular location">
    <subcellularLocation>
        <location evidence="1 8">Cell membrane</location>
        <topology evidence="1 8">Multi-pass membrane protein</topology>
    </subcellularLocation>
</comment>
<dbReference type="EMBL" id="JAEHHL010000017">
    <property type="protein sequence ID" value="MBK0401289.1"/>
    <property type="molecule type" value="Genomic_DNA"/>
</dbReference>
<proteinExistence type="inferred from homology"/>
<dbReference type="Gene3D" id="1.10.3720.10">
    <property type="entry name" value="MetI-like"/>
    <property type="match status" value="2"/>
</dbReference>
<evidence type="ECO:0000256" key="1">
    <source>
        <dbReference type="ARBA" id="ARBA00004651"/>
    </source>
</evidence>
<dbReference type="CDD" id="cd06261">
    <property type="entry name" value="TM_PBP2"/>
    <property type="match status" value="1"/>
</dbReference>
<evidence type="ECO:0000256" key="3">
    <source>
        <dbReference type="ARBA" id="ARBA00022448"/>
    </source>
</evidence>
<evidence type="ECO:0000313" key="11">
    <source>
        <dbReference type="Proteomes" id="UP000655420"/>
    </source>
</evidence>
<dbReference type="SUPFAM" id="SSF161098">
    <property type="entry name" value="MetI-like"/>
    <property type="match status" value="1"/>
</dbReference>
<reference evidence="10" key="1">
    <citation type="submission" date="2020-12" db="EMBL/GenBank/DDBJ databases">
        <title>Bacterial taxonomy.</title>
        <authorList>
            <person name="Pan X."/>
        </authorList>
    </citation>
    <scope>NUCLEOTIDE SEQUENCE</scope>
    <source>
        <strain evidence="10">M0105</strain>
    </source>
</reference>
<evidence type="ECO:0000256" key="5">
    <source>
        <dbReference type="ARBA" id="ARBA00022692"/>
    </source>
</evidence>
<dbReference type="Proteomes" id="UP000655420">
    <property type="component" value="Unassembled WGS sequence"/>
</dbReference>
<keyword evidence="3 8" id="KW-0813">Transport</keyword>
<dbReference type="PANTHER" id="PTHR42929:SF5">
    <property type="entry name" value="ABC TRANSPORTER PERMEASE PROTEIN"/>
    <property type="match status" value="1"/>
</dbReference>
<feature type="transmembrane region" description="Helical" evidence="8">
    <location>
        <begin position="270"/>
        <end position="287"/>
    </location>
</feature>
<sequence length="504" mass="55675">MAETTTETTKNAPLLAADGTPLRRKLEQALFVSRMRALGLVAPLLAFILAVFIIPIVYFMIQGMHNPVYADRMPNSTPILQAWDGQSPVTEEMAEAMVKDLILTRDNREIGRVATRVNQEFSGARSMFTSSARKAERMEPPFLEALVDADKDWGKQEVWRAIKVAATSWTPAYYLAALDFQYAGDGSITRQDAERRIHVALFVRTMEISLIVTISCFVLGYPVAWLLAELPVRKANLLMILVLLPFWTSILVRTTAWIAMLQGQGVMNDLMVFTGLNQVILQISMLFNDYKDLTVSSLCGIDVNAALGSIPAAVEKFGASPPGTLTRCGAEILAAFEQGGESGARSHAEALAASAQRWGYGDERFSMIYNKLGTIIAMTHILLPFMILPLYSVMKTVPPSYLRAAKSMGATNWTAFWRVYFPQTIPGIGAGALLVFILAIGYYITPALVGGQDGQMISNFIDFHMRRSLNWSLAAALGGVLLIIVLFFYWLYDRIVGIDNMKLG</sequence>
<dbReference type="InterPro" id="IPR035906">
    <property type="entry name" value="MetI-like_sf"/>
</dbReference>
<feature type="transmembrane region" description="Helical" evidence="8">
    <location>
        <begin position="469"/>
        <end position="492"/>
    </location>
</feature>
<evidence type="ECO:0000313" key="10">
    <source>
        <dbReference type="EMBL" id="MBK0401289.1"/>
    </source>
</evidence>
<organism evidence="10 11">
    <name type="scientific">Thermohalobaculum xanthum</name>
    <dbReference type="NCBI Taxonomy" id="2753746"/>
    <lineage>
        <taxon>Bacteria</taxon>
        <taxon>Pseudomonadati</taxon>
        <taxon>Pseudomonadota</taxon>
        <taxon>Alphaproteobacteria</taxon>
        <taxon>Rhodobacterales</taxon>
        <taxon>Paracoccaceae</taxon>
        <taxon>Thermohalobaculum</taxon>
    </lineage>
</organism>
<keyword evidence="11" id="KW-1185">Reference proteome</keyword>
<feature type="transmembrane region" description="Helical" evidence="8">
    <location>
        <begin position="428"/>
        <end position="449"/>
    </location>
</feature>
<dbReference type="GO" id="GO:0005886">
    <property type="term" value="C:plasma membrane"/>
    <property type="evidence" value="ECO:0007669"/>
    <property type="project" value="UniProtKB-SubCell"/>
</dbReference>
<feature type="transmembrane region" description="Helical" evidence="8">
    <location>
        <begin position="208"/>
        <end position="228"/>
    </location>
</feature>
<keyword evidence="6 8" id="KW-1133">Transmembrane helix</keyword>
<evidence type="ECO:0000256" key="8">
    <source>
        <dbReference type="RuleBase" id="RU363032"/>
    </source>
</evidence>
<feature type="transmembrane region" description="Helical" evidence="8">
    <location>
        <begin position="372"/>
        <end position="391"/>
    </location>
</feature>
<keyword evidence="5 8" id="KW-0812">Transmembrane</keyword>
<name>A0A8J7MBS3_9RHOB</name>
<dbReference type="PANTHER" id="PTHR42929">
    <property type="entry name" value="INNER MEMBRANE ABC TRANSPORTER PERMEASE PROTEIN YDCU-RELATED-RELATED"/>
    <property type="match status" value="1"/>
</dbReference>
<keyword evidence="7 8" id="KW-0472">Membrane</keyword>
<keyword evidence="4" id="KW-1003">Cell membrane</keyword>
<dbReference type="Pfam" id="PF00528">
    <property type="entry name" value="BPD_transp_1"/>
    <property type="match status" value="1"/>
</dbReference>